<feature type="transmembrane region" description="Helical" evidence="1">
    <location>
        <begin position="57"/>
        <end position="75"/>
    </location>
</feature>
<gene>
    <name evidence="4" type="ORF">Aau02nite_85560</name>
</gene>
<dbReference type="EMBL" id="BOQL01000081">
    <property type="protein sequence ID" value="GIM79389.1"/>
    <property type="molecule type" value="Genomic_DNA"/>
</dbReference>
<feature type="transmembrane region" description="Helical" evidence="1">
    <location>
        <begin position="307"/>
        <end position="326"/>
    </location>
</feature>
<evidence type="ECO:0000256" key="1">
    <source>
        <dbReference type="SAM" id="Phobius"/>
    </source>
</evidence>
<feature type="transmembrane region" description="Helical" evidence="1">
    <location>
        <begin position="96"/>
        <end position="115"/>
    </location>
</feature>
<feature type="transmembrane region" description="Helical" evidence="1">
    <location>
        <begin position="365"/>
        <end position="384"/>
    </location>
</feature>
<keyword evidence="4" id="KW-0012">Acyltransferase</keyword>
<keyword evidence="4" id="KW-0808">Transferase</keyword>
<dbReference type="GO" id="GO:0016020">
    <property type="term" value="C:membrane"/>
    <property type="evidence" value="ECO:0007669"/>
    <property type="project" value="TreeGrafter"/>
</dbReference>
<feature type="transmembrane region" description="Helical" evidence="1">
    <location>
        <begin position="155"/>
        <end position="180"/>
    </location>
</feature>
<dbReference type="Pfam" id="PF01757">
    <property type="entry name" value="Acyl_transf_3"/>
    <property type="match status" value="1"/>
</dbReference>
<dbReference type="PANTHER" id="PTHR23028:SF53">
    <property type="entry name" value="ACYL_TRANSF_3 DOMAIN-CONTAINING PROTEIN"/>
    <property type="match status" value="1"/>
</dbReference>
<dbReference type="PANTHER" id="PTHR23028">
    <property type="entry name" value="ACETYLTRANSFERASE"/>
    <property type="match status" value="1"/>
</dbReference>
<dbReference type="InterPro" id="IPR002656">
    <property type="entry name" value="Acyl_transf_3_dom"/>
</dbReference>
<organism evidence="4 5">
    <name type="scientific">Actinoplanes auranticolor</name>
    <dbReference type="NCBI Taxonomy" id="47988"/>
    <lineage>
        <taxon>Bacteria</taxon>
        <taxon>Bacillati</taxon>
        <taxon>Actinomycetota</taxon>
        <taxon>Actinomycetes</taxon>
        <taxon>Micromonosporales</taxon>
        <taxon>Micromonosporaceae</taxon>
        <taxon>Actinoplanes</taxon>
    </lineage>
</organism>
<name>A0A919VUH0_9ACTN</name>
<keyword evidence="1" id="KW-0472">Membrane</keyword>
<dbReference type="AlphaFoldDB" id="A0A919VUH0"/>
<feature type="transmembrane region" description="Helical" evidence="1">
    <location>
        <begin position="242"/>
        <end position="261"/>
    </location>
</feature>
<evidence type="ECO:0000313" key="4">
    <source>
        <dbReference type="EMBL" id="GIM79389.1"/>
    </source>
</evidence>
<dbReference type="RefSeq" id="WP_212994346.1">
    <property type="nucleotide sequence ID" value="NZ_BAABEA010000006.1"/>
</dbReference>
<comment type="caution">
    <text evidence="4">The sequence shown here is derived from an EMBL/GenBank/DDBJ whole genome shotgun (WGS) entry which is preliminary data.</text>
</comment>
<dbReference type="InterPro" id="IPR043968">
    <property type="entry name" value="SGNH"/>
</dbReference>
<sequence length="693" mass="73705">MTATTRLPDRVRPADRPVPVPEPPVFRRDVQGLRALAVLLLVGWHVGVAGLSGGAVGLDLFFVISGFVLTAGAFRELRLNGRLSLRRFYARRTTRLVPAATLVVLGSLAAAWHWMPPADRAPVSADAVAAATATMNVRLAMQDSVPVDVSPLQHFWPLSLLVQFCLVWPVLLIVVALAWARRGRPSVLSAALLLTVLSAASLALWLEAAANPWTVYGLPARFWEFGAGALIALGAQRLAGLPAPLAAALTWLGLGTVAAAVASGDPLVAVLGAGLTIAGGCARPSWGARRLLRLKPVQELGRVSFSWYLWHWPILVLAPHVLGRPLTTPIEVALVVAALVPAAMSVAAVENRIHLHRGLRLRPGRALALGGALTAATAGLALAVPHLPTARTTGPAAALAPAEVLASGRVTVPQLQRIIRDSVTTTVLPRDLTPALARASANAPRDGGCLVPAASRFVSDNIGRGCERHGDVTGRRIMVLFGDSHAQQWFPAVDTIARNRGWRLAVFTKADCGPALGQVDKAGSTVPYAECDQWRLRALNRIRQLRPAMVVMSARNRVAGPLNVEASAGPDQDWASAWAATVTRIKRAGALPVVIPDTPVTDFDVPRCLATRPDAVHKCHLDVFRSLFLPRQRIVRALVQAHGGRVVNSTAWFCTPTICPAVIGGTVVYRDDNHLTSAYAKQLAGVLDEALAE</sequence>
<feature type="domain" description="Acyltransferase 3" evidence="2">
    <location>
        <begin position="30"/>
        <end position="345"/>
    </location>
</feature>
<evidence type="ECO:0000259" key="2">
    <source>
        <dbReference type="Pfam" id="PF01757"/>
    </source>
</evidence>
<dbReference type="Pfam" id="PF19040">
    <property type="entry name" value="SGNH"/>
    <property type="match status" value="1"/>
</dbReference>
<feature type="transmembrane region" description="Helical" evidence="1">
    <location>
        <begin position="332"/>
        <end position="353"/>
    </location>
</feature>
<evidence type="ECO:0000313" key="5">
    <source>
        <dbReference type="Proteomes" id="UP000681340"/>
    </source>
</evidence>
<reference evidence="4" key="1">
    <citation type="submission" date="2021-03" db="EMBL/GenBank/DDBJ databases">
        <title>Whole genome shotgun sequence of Actinoplanes auranticolor NBRC 12245.</title>
        <authorList>
            <person name="Komaki H."/>
            <person name="Tamura T."/>
        </authorList>
    </citation>
    <scope>NUCLEOTIDE SEQUENCE</scope>
    <source>
        <strain evidence="4">NBRC 12245</strain>
    </source>
</reference>
<keyword evidence="1" id="KW-0812">Transmembrane</keyword>
<evidence type="ECO:0000259" key="3">
    <source>
        <dbReference type="Pfam" id="PF19040"/>
    </source>
</evidence>
<feature type="transmembrane region" description="Helical" evidence="1">
    <location>
        <begin position="187"/>
        <end position="206"/>
    </location>
</feature>
<dbReference type="InterPro" id="IPR050879">
    <property type="entry name" value="Acyltransferase_3"/>
</dbReference>
<feature type="transmembrane region" description="Helical" evidence="1">
    <location>
        <begin position="267"/>
        <end position="286"/>
    </location>
</feature>
<dbReference type="GO" id="GO:0016747">
    <property type="term" value="F:acyltransferase activity, transferring groups other than amino-acyl groups"/>
    <property type="evidence" value="ECO:0007669"/>
    <property type="project" value="InterPro"/>
</dbReference>
<keyword evidence="1" id="KW-1133">Transmembrane helix</keyword>
<feature type="transmembrane region" description="Helical" evidence="1">
    <location>
        <begin position="218"/>
        <end position="235"/>
    </location>
</feature>
<protein>
    <submittedName>
        <fullName evidence="4">Acyltransferase</fullName>
    </submittedName>
</protein>
<feature type="domain" description="SGNH" evidence="3">
    <location>
        <begin position="462"/>
        <end position="688"/>
    </location>
</feature>
<feature type="transmembrane region" description="Helical" evidence="1">
    <location>
        <begin position="33"/>
        <end position="51"/>
    </location>
</feature>
<dbReference type="Proteomes" id="UP000681340">
    <property type="component" value="Unassembled WGS sequence"/>
</dbReference>
<proteinExistence type="predicted"/>
<accession>A0A919VUH0</accession>
<dbReference type="GO" id="GO:0009103">
    <property type="term" value="P:lipopolysaccharide biosynthetic process"/>
    <property type="evidence" value="ECO:0007669"/>
    <property type="project" value="TreeGrafter"/>
</dbReference>
<keyword evidence="5" id="KW-1185">Reference proteome</keyword>